<dbReference type="Gene3D" id="2.40.128.20">
    <property type="match status" value="1"/>
</dbReference>
<keyword evidence="2" id="KW-1185">Reference proteome</keyword>
<dbReference type="InterPro" id="IPR012674">
    <property type="entry name" value="Calycin"/>
</dbReference>
<dbReference type="EMBL" id="JRFU01000177">
    <property type="protein sequence ID" value="PWE85581.1"/>
    <property type="molecule type" value="Genomic_DNA"/>
</dbReference>
<dbReference type="InterPro" id="IPR015231">
    <property type="entry name" value="DUF1934"/>
</dbReference>
<accession>A0A2V1JQU9</accession>
<dbReference type="RefSeq" id="WP_109216688.1">
    <property type="nucleotide sequence ID" value="NZ_CAJLEE010000063.1"/>
</dbReference>
<dbReference type="Proteomes" id="UP000245288">
    <property type="component" value="Unassembled WGS sequence"/>
</dbReference>
<dbReference type="OrthoDB" id="1680906at2"/>
<evidence type="ECO:0000313" key="2">
    <source>
        <dbReference type="Proteomes" id="UP000245288"/>
    </source>
</evidence>
<name>A0A2V1JQU9_EUBRA</name>
<comment type="caution">
    <text evidence="1">The sequence shown here is derived from an EMBL/GenBank/DDBJ whole genome shotgun (WGS) entry which is preliminary data.</text>
</comment>
<dbReference type="Pfam" id="PF09148">
    <property type="entry name" value="DUF1934"/>
    <property type="match status" value="1"/>
</dbReference>
<dbReference type="AlphaFoldDB" id="A0A2V1JQU9"/>
<evidence type="ECO:0000313" key="1">
    <source>
        <dbReference type="EMBL" id="PWE85581.1"/>
    </source>
</evidence>
<reference evidence="1 2" key="1">
    <citation type="submission" date="2014-09" db="EMBL/GenBank/DDBJ databases">
        <title>Butyrate-producing bacteria isolated from human gut.</title>
        <authorList>
            <person name="Zhang Q."/>
            <person name="Zhao L."/>
        </authorList>
    </citation>
    <scope>NUCLEOTIDE SEQUENCE [LARGE SCALE GENOMIC DNA]</scope>
    <source>
        <strain evidence="1 2">21</strain>
    </source>
</reference>
<protein>
    <submittedName>
        <fullName evidence="1">Rho guanine nucleotide exchange factor</fullName>
    </submittedName>
</protein>
<dbReference type="SUPFAM" id="SSF50814">
    <property type="entry name" value="Lipocalins"/>
    <property type="match status" value="1"/>
</dbReference>
<proteinExistence type="predicted"/>
<organism evidence="1 2">
    <name type="scientific">Eubacterium ramulus</name>
    <dbReference type="NCBI Taxonomy" id="39490"/>
    <lineage>
        <taxon>Bacteria</taxon>
        <taxon>Bacillati</taxon>
        <taxon>Bacillota</taxon>
        <taxon>Clostridia</taxon>
        <taxon>Eubacteriales</taxon>
        <taxon>Eubacteriaceae</taxon>
        <taxon>Eubacterium</taxon>
    </lineage>
</organism>
<gene>
    <name evidence="1" type="ORF">LG34_15065</name>
</gene>
<sequence>MTKDVLITICGIQKRDGETDEPIETVTPGEYYFRNGKHYILYEEVQEGIAEVTKCMIKIGDDSVDLSKKGASGVHMIFQRDKKTRTSYQTPYGSLMLGFDSKMIRVLESEDMIHLNLEYDLEVEEEHLAECSLTLKVQAKQPR</sequence>